<protein>
    <recommendedName>
        <fullName evidence="4">RING-CH-type domain-containing protein</fullName>
    </recommendedName>
</protein>
<evidence type="ECO:0000313" key="2">
    <source>
        <dbReference type="EMBL" id="ATZ81160.1"/>
    </source>
</evidence>
<proteinExistence type="predicted"/>
<gene>
    <name evidence="2" type="ORF">BMW23_1117</name>
</gene>
<keyword evidence="1" id="KW-0812">Transmembrane</keyword>
<organism evidence="2">
    <name type="scientific">Bodo saltans virus</name>
    <dbReference type="NCBI Taxonomy" id="2024608"/>
    <lineage>
        <taxon>Viruses</taxon>
        <taxon>Varidnaviria</taxon>
        <taxon>Bamfordvirae</taxon>
        <taxon>Nucleocytoviricota</taxon>
        <taxon>Megaviricetes</taxon>
        <taxon>Imitervirales</taxon>
        <taxon>Mimiviridae</taxon>
        <taxon>Klosneuvirinae</taxon>
        <taxon>Theiavirus</taxon>
        <taxon>Theiavirus salishense</taxon>
    </lineage>
</organism>
<evidence type="ECO:0008006" key="4">
    <source>
        <dbReference type="Google" id="ProtNLM"/>
    </source>
</evidence>
<sequence length="131" mass="15497">MSLINCHIYGDKCQFPQSKVINPCNCMLHEECLKKYRSEYGYPTQCPSCNECYTFKKNKDINMNSVNLHYKKRMILYISMIVAIYLSIIVIISLSVWIMDRRKNIPVAMKYCLTAMNYIFGQTIYMMKMII</sequence>
<keyword evidence="3" id="KW-1185">Reference proteome</keyword>
<keyword evidence="1" id="KW-1133">Transmembrane helix</keyword>
<name>A0A2H4UW63_9VIRU</name>
<keyword evidence="1" id="KW-0472">Membrane</keyword>
<evidence type="ECO:0000313" key="3">
    <source>
        <dbReference type="Proteomes" id="UP000240325"/>
    </source>
</evidence>
<reference evidence="2" key="1">
    <citation type="journal article" date="2017" name="Elife">
        <title>The kinetoplastid-infecting Bodo saltans virus (BsV), a window into the most abundant giant viruses in the sea.</title>
        <authorList>
            <person name="Deeg C.M."/>
            <person name="Chow C.-E.T."/>
            <person name="Suttle C.A."/>
        </authorList>
    </citation>
    <scope>NUCLEOTIDE SEQUENCE</scope>
    <source>
        <strain evidence="2">NG1</strain>
    </source>
</reference>
<evidence type="ECO:0000256" key="1">
    <source>
        <dbReference type="SAM" id="Phobius"/>
    </source>
</evidence>
<dbReference type="Proteomes" id="UP000240325">
    <property type="component" value="Segment"/>
</dbReference>
<dbReference type="EMBL" id="MF782455">
    <property type="protein sequence ID" value="ATZ81160.1"/>
    <property type="molecule type" value="Genomic_DNA"/>
</dbReference>
<accession>A0A2H4UW63</accession>
<feature type="transmembrane region" description="Helical" evidence="1">
    <location>
        <begin position="75"/>
        <end position="99"/>
    </location>
</feature>
<feature type="transmembrane region" description="Helical" evidence="1">
    <location>
        <begin position="105"/>
        <end position="125"/>
    </location>
</feature>